<reference evidence="3" key="1">
    <citation type="submission" date="2020-05" db="EMBL/GenBank/DDBJ databases">
        <title>Mycena genomes resolve the evolution of fungal bioluminescence.</title>
        <authorList>
            <person name="Tsai I.J."/>
        </authorList>
    </citation>
    <scope>NUCLEOTIDE SEQUENCE</scope>
    <source>
        <strain evidence="3">160909Yilan</strain>
    </source>
</reference>
<feature type="transmembrane region" description="Helical" evidence="2">
    <location>
        <begin position="234"/>
        <end position="258"/>
    </location>
</feature>
<keyword evidence="2" id="KW-1133">Transmembrane helix</keyword>
<feature type="transmembrane region" description="Helical" evidence="2">
    <location>
        <begin position="26"/>
        <end position="47"/>
    </location>
</feature>
<protein>
    <submittedName>
        <fullName evidence="3">Uncharacterized protein</fullName>
    </submittedName>
</protein>
<feature type="transmembrane region" description="Helical" evidence="2">
    <location>
        <begin position="98"/>
        <end position="121"/>
    </location>
</feature>
<feature type="region of interest" description="Disordered" evidence="1">
    <location>
        <begin position="328"/>
        <end position="350"/>
    </location>
</feature>
<dbReference type="Proteomes" id="UP000623467">
    <property type="component" value="Unassembled WGS sequence"/>
</dbReference>
<evidence type="ECO:0000313" key="4">
    <source>
        <dbReference type="Proteomes" id="UP000623467"/>
    </source>
</evidence>
<proteinExistence type="predicted"/>
<dbReference type="AlphaFoldDB" id="A0A8H6ZGK8"/>
<gene>
    <name evidence="3" type="ORF">MSAN_00066000</name>
</gene>
<evidence type="ECO:0000313" key="3">
    <source>
        <dbReference type="EMBL" id="KAF7376501.1"/>
    </source>
</evidence>
<comment type="caution">
    <text evidence="3">The sequence shown here is derived from an EMBL/GenBank/DDBJ whole genome shotgun (WGS) entry which is preliminary data.</text>
</comment>
<feature type="transmembrane region" description="Helical" evidence="2">
    <location>
        <begin position="59"/>
        <end position="78"/>
    </location>
</feature>
<feature type="transmembrane region" description="Helical" evidence="2">
    <location>
        <begin position="142"/>
        <end position="172"/>
    </location>
</feature>
<keyword evidence="2" id="KW-0472">Membrane</keyword>
<dbReference type="OrthoDB" id="2641762at2759"/>
<sequence>MSPYYGPVGESAATIQYERNFIAGDVIVGTAYGIQLTLWVNCALFLWKRGKHSRLSMLLLIYMTTMLLIESLFVAVQARTVQFIYIDNRNYPGGPWTFFLASQTAAINVIFYATLFLLTFLSDLLVLWRCWVIWAASGKHNLAWAAITFPIILLASSFDNLFASVMGTLWTLESSHPDLSMYSALPQAYGTAYYALSLGSNIVLTLLIIGRLITYRRRLLESCPDEPTSHYISLATVIIESAALYTIFAVLFLITYALNNPTNQVWLGVASGCQQIANLLIIYRVAEGSAWRQDTLSIKVNSIHFKSGSARPLSTNISSFHIAAPLASTQSSGPDRESKVEGQRYSAEVV</sequence>
<dbReference type="EMBL" id="JACAZH010000001">
    <property type="protein sequence ID" value="KAF7376501.1"/>
    <property type="molecule type" value="Genomic_DNA"/>
</dbReference>
<name>A0A8H6ZGK8_9AGAR</name>
<feature type="transmembrane region" description="Helical" evidence="2">
    <location>
        <begin position="192"/>
        <end position="213"/>
    </location>
</feature>
<keyword evidence="4" id="KW-1185">Reference proteome</keyword>
<accession>A0A8H6ZGK8</accession>
<organism evidence="3 4">
    <name type="scientific">Mycena sanguinolenta</name>
    <dbReference type="NCBI Taxonomy" id="230812"/>
    <lineage>
        <taxon>Eukaryota</taxon>
        <taxon>Fungi</taxon>
        <taxon>Dikarya</taxon>
        <taxon>Basidiomycota</taxon>
        <taxon>Agaricomycotina</taxon>
        <taxon>Agaricomycetes</taxon>
        <taxon>Agaricomycetidae</taxon>
        <taxon>Agaricales</taxon>
        <taxon>Marasmiineae</taxon>
        <taxon>Mycenaceae</taxon>
        <taxon>Mycena</taxon>
    </lineage>
</organism>
<evidence type="ECO:0000256" key="1">
    <source>
        <dbReference type="SAM" id="MobiDB-lite"/>
    </source>
</evidence>
<keyword evidence="2" id="KW-0812">Transmembrane</keyword>
<evidence type="ECO:0000256" key="2">
    <source>
        <dbReference type="SAM" id="Phobius"/>
    </source>
</evidence>